<dbReference type="SUPFAM" id="SSF56994">
    <property type="entry name" value="Insulin-like"/>
    <property type="match status" value="1"/>
</dbReference>
<evidence type="ECO:0000313" key="2">
    <source>
        <dbReference type="EnsemblMetazoa" id="CLYHEMP018864.1"/>
    </source>
</evidence>
<reference evidence="2" key="1">
    <citation type="submission" date="2021-01" db="UniProtKB">
        <authorList>
            <consortium name="EnsemblMetazoa"/>
        </authorList>
    </citation>
    <scope>IDENTIFICATION</scope>
</reference>
<organism evidence="2 3">
    <name type="scientific">Clytia hemisphaerica</name>
    <dbReference type="NCBI Taxonomy" id="252671"/>
    <lineage>
        <taxon>Eukaryota</taxon>
        <taxon>Metazoa</taxon>
        <taxon>Cnidaria</taxon>
        <taxon>Hydrozoa</taxon>
        <taxon>Hydroidolina</taxon>
        <taxon>Leptothecata</taxon>
        <taxon>Obeliida</taxon>
        <taxon>Clytiidae</taxon>
        <taxon>Clytia</taxon>
    </lineage>
</organism>
<dbReference type="Gene3D" id="1.10.100.10">
    <property type="entry name" value="Insulin-like"/>
    <property type="match status" value="1"/>
</dbReference>
<proteinExistence type="predicted"/>
<dbReference type="InterPro" id="IPR036438">
    <property type="entry name" value="Insulin-like_sf"/>
</dbReference>
<dbReference type="GO" id="GO:0005576">
    <property type="term" value="C:extracellular region"/>
    <property type="evidence" value="ECO:0007669"/>
    <property type="project" value="InterPro"/>
</dbReference>
<protein>
    <recommendedName>
        <fullName evidence="1">Insulin-like domain-containing protein</fullName>
    </recommendedName>
</protein>
<dbReference type="EnsemblMetazoa" id="CLYHEMT018864.1">
    <property type="protein sequence ID" value="CLYHEMP018864.1"/>
    <property type="gene ID" value="CLYHEMG018864"/>
</dbReference>
<accession>A0A7M5X8H2</accession>
<dbReference type="AlphaFoldDB" id="A0A7M5X8H2"/>
<dbReference type="Pfam" id="PF00049">
    <property type="entry name" value="Insulin"/>
    <property type="match status" value="1"/>
</dbReference>
<evidence type="ECO:0000313" key="3">
    <source>
        <dbReference type="Proteomes" id="UP000594262"/>
    </source>
</evidence>
<evidence type="ECO:0000259" key="1">
    <source>
        <dbReference type="Pfam" id="PF00049"/>
    </source>
</evidence>
<feature type="domain" description="Insulin-like" evidence="1">
    <location>
        <begin position="70"/>
        <end position="159"/>
    </location>
</feature>
<sequence>MPLNNMYSKPIGKAIIKGIKMESTSVMKFLIQTALLLAVCNVVYGDGNMIITAAGNVQTNEIKTGRTFSLCGDTFVMAWKYMCKYKQHQRNRVESFKRRSKRAIEDFTKPNINKNLVSKTGALSFLKARHRRQAVFRGTDNANEECCYESCSYGEIAEYDC</sequence>
<dbReference type="InterPro" id="IPR016179">
    <property type="entry name" value="Insulin-like"/>
</dbReference>
<dbReference type="Proteomes" id="UP000594262">
    <property type="component" value="Unplaced"/>
</dbReference>
<keyword evidence="3" id="KW-1185">Reference proteome</keyword>
<dbReference type="GO" id="GO:0005179">
    <property type="term" value="F:hormone activity"/>
    <property type="evidence" value="ECO:0007669"/>
    <property type="project" value="InterPro"/>
</dbReference>
<name>A0A7M5X8H2_9CNID</name>